<evidence type="ECO:0000256" key="1">
    <source>
        <dbReference type="SAM" id="MobiDB-lite"/>
    </source>
</evidence>
<dbReference type="GeneID" id="85333410"/>
<protein>
    <submittedName>
        <fullName evidence="2">Uncharacterized protein</fullName>
    </submittedName>
</protein>
<sequence length="193" mass="21389">DIRQSYLLWGTLRLDTPIPPPPPPHPFAFQVQAADIALALLGYLNRTVSSSDTKNQQTTSQPESQRSHHDRATNYPYEADVRISTYTTTTLCTGCSATCAPRFPIHVHITSPSRRIFVNRRYPTESCSSDLNSVAVVRAFWTLTYLLLPRASSLDALFILFFQRTTYDQDTANARIQPLGGGDTQAASAALAK</sequence>
<evidence type="ECO:0000313" key="2">
    <source>
        <dbReference type="EMBL" id="KAK1536350.1"/>
    </source>
</evidence>
<gene>
    <name evidence="2" type="ORF">CCOS01_01670</name>
</gene>
<feature type="region of interest" description="Disordered" evidence="1">
    <location>
        <begin position="50"/>
        <end position="73"/>
    </location>
</feature>
<evidence type="ECO:0000313" key="3">
    <source>
        <dbReference type="Proteomes" id="UP001240678"/>
    </source>
</evidence>
<feature type="non-terminal residue" evidence="2">
    <location>
        <position position="1"/>
    </location>
</feature>
<dbReference type="AlphaFoldDB" id="A0AAJ0E6C8"/>
<dbReference type="RefSeq" id="XP_060318513.1">
    <property type="nucleotide sequence ID" value="XM_060449863.1"/>
</dbReference>
<feature type="compositionally biased region" description="Polar residues" evidence="1">
    <location>
        <begin position="50"/>
        <end position="64"/>
    </location>
</feature>
<name>A0AAJ0E6C8_9PEZI</name>
<dbReference type="Proteomes" id="UP001240678">
    <property type="component" value="Unassembled WGS sequence"/>
</dbReference>
<proteinExistence type="predicted"/>
<keyword evidence="3" id="KW-1185">Reference proteome</keyword>
<organism evidence="2 3">
    <name type="scientific">Colletotrichum costaricense</name>
    <dbReference type="NCBI Taxonomy" id="1209916"/>
    <lineage>
        <taxon>Eukaryota</taxon>
        <taxon>Fungi</taxon>
        <taxon>Dikarya</taxon>
        <taxon>Ascomycota</taxon>
        <taxon>Pezizomycotina</taxon>
        <taxon>Sordariomycetes</taxon>
        <taxon>Hypocreomycetidae</taxon>
        <taxon>Glomerellales</taxon>
        <taxon>Glomerellaceae</taxon>
        <taxon>Colletotrichum</taxon>
        <taxon>Colletotrichum acutatum species complex</taxon>
    </lineage>
</organism>
<accession>A0AAJ0E6C8</accession>
<dbReference type="EMBL" id="MOOE01000002">
    <property type="protein sequence ID" value="KAK1536350.1"/>
    <property type="molecule type" value="Genomic_DNA"/>
</dbReference>
<reference evidence="2 3" key="1">
    <citation type="submission" date="2016-10" db="EMBL/GenBank/DDBJ databases">
        <title>The genome sequence of Colletotrichum fioriniae PJ7.</title>
        <authorList>
            <person name="Baroncelli R."/>
        </authorList>
    </citation>
    <scope>NUCLEOTIDE SEQUENCE [LARGE SCALE GENOMIC DNA]</scope>
    <source>
        <strain evidence="2 3">IMI 309622</strain>
    </source>
</reference>
<comment type="caution">
    <text evidence="2">The sequence shown here is derived from an EMBL/GenBank/DDBJ whole genome shotgun (WGS) entry which is preliminary data.</text>
</comment>